<accession>A0A4R9BG48</accession>
<dbReference type="GO" id="GO:0005829">
    <property type="term" value="C:cytosol"/>
    <property type="evidence" value="ECO:0007669"/>
    <property type="project" value="TreeGrafter"/>
</dbReference>
<keyword evidence="2" id="KW-0808">Transferase</keyword>
<sequence length="344" mass="36535">MVPASSSGPSEILSSARRAAVVYNPVKTDVDRLRLAVNAAAAAAGWAAPLWLETSVADPGQRVTRQALRQGVAMVLAAGGDGTVRAVAEALRGSEVSLGILPVGTGNLLARNLQLPLNSLDDAITIAFDGADRSIDLGVASVTYADNSIDDHVFLVMAGLGLDAQMIAATRPDLKKQVGWLAYVDAGMRAIPKAEPFRIRYSLGTRSEHQALVSTILIANCGVLPGNIQLLPDARLDDGILDIAVLQPKGVLGWLKIWRRVTWQNGVLRRSAAGRRIIELTEADNERAMTTLVGTDIRIVPDKPQEFELDGDEFGPVTSVFLRADAGALLVRVPAGRAQPTDDS</sequence>
<dbReference type="InterPro" id="IPR016064">
    <property type="entry name" value="NAD/diacylglycerol_kinase_sf"/>
</dbReference>
<evidence type="ECO:0000259" key="1">
    <source>
        <dbReference type="PROSITE" id="PS50146"/>
    </source>
</evidence>
<dbReference type="Pfam" id="PF00781">
    <property type="entry name" value="DAGK_cat"/>
    <property type="match status" value="1"/>
</dbReference>
<dbReference type="EMBL" id="SOHM01000048">
    <property type="protein sequence ID" value="TFD83757.1"/>
    <property type="molecule type" value="Genomic_DNA"/>
</dbReference>
<protein>
    <submittedName>
        <fullName evidence="2">Diacylglycerol kinase</fullName>
    </submittedName>
</protein>
<proteinExistence type="predicted"/>
<keyword evidence="3" id="KW-1185">Reference proteome</keyword>
<dbReference type="PANTHER" id="PTHR30492">
    <property type="entry name" value="METHYLGLYOXAL SYNTHASE"/>
    <property type="match status" value="1"/>
</dbReference>
<reference evidence="2 3" key="1">
    <citation type="submission" date="2019-03" db="EMBL/GenBank/DDBJ databases">
        <title>Genomics of glacier-inhabiting Cryobacterium strains.</title>
        <authorList>
            <person name="Liu Q."/>
            <person name="Xin Y.-H."/>
        </authorList>
    </citation>
    <scope>NUCLEOTIDE SEQUENCE [LARGE SCALE GENOMIC DNA]</scope>
    <source>
        <strain evidence="2 3">Sr59</strain>
    </source>
</reference>
<dbReference type="SUPFAM" id="SSF111331">
    <property type="entry name" value="NAD kinase/diacylglycerol kinase-like"/>
    <property type="match status" value="1"/>
</dbReference>
<dbReference type="AlphaFoldDB" id="A0A4R9BG48"/>
<comment type="caution">
    <text evidence="2">The sequence shown here is derived from an EMBL/GenBank/DDBJ whole genome shotgun (WGS) entry which is preliminary data.</text>
</comment>
<dbReference type="InterPro" id="IPR045540">
    <property type="entry name" value="YegS/DAGK_C"/>
</dbReference>
<evidence type="ECO:0000313" key="2">
    <source>
        <dbReference type="EMBL" id="TFD83757.1"/>
    </source>
</evidence>
<keyword evidence="2" id="KW-0418">Kinase</keyword>
<dbReference type="GO" id="GO:0016301">
    <property type="term" value="F:kinase activity"/>
    <property type="evidence" value="ECO:0007669"/>
    <property type="project" value="UniProtKB-KW"/>
</dbReference>
<dbReference type="GO" id="GO:0019242">
    <property type="term" value="P:methylglyoxal biosynthetic process"/>
    <property type="evidence" value="ECO:0007669"/>
    <property type="project" value="InterPro"/>
</dbReference>
<dbReference type="PANTHER" id="PTHR30492:SF0">
    <property type="entry name" value="METHYLGLYOXAL SYNTHASE"/>
    <property type="match status" value="1"/>
</dbReference>
<dbReference type="Gene3D" id="3.40.50.10330">
    <property type="entry name" value="Probable inorganic polyphosphate/atp-NAD kinase, domain 1"/>
    <property type="match status" value="1"/>
</dbReference>
<dbReference type="InterPro" id="IPR001206">
    <property type="entry name" value="Diacylglycerol_kinase_cat_dom"/>
</dbReference>
<dbReference type="InterPro" id="IPR004363">
    <property type="entry name" value="Methylgl_synth"/>
</dbReference>
<gene>
    <name evidence="2" type="ORF">E3T61_20620</name>
</gene>
<feature type="domain" description="DAGKc" evidence="1">
    <location>
        <begin position="14"/>
        <end position="144"/>
    </location>
</feature>
<evidence type="ECO:0000313" key="3">
    <source>
        <dbReference type="Proteomes" id="UP000298468"/>
    </source>
</evidence>
<dbReference type="InterPro" id="IPR017438">
    <property type="entry name" value="ATP-NAD_kinase_N"/>
</dbReference>
<organism evidence="2 3">
    <name type="scientific">Cryobacterium lactosi</name>
    <dbReference type="NCBI Taxonomy" id="1259202"/>
    <lineage>
        <taxon>Bacteria</taxon>
        <taxon>Bacillati</taxon>
        <taxon>Actinomycetota</taxon>
        <taxon>Actinomycetes</taxon>
        <taxon>Micrococcales</taxon>
        <taxon>Microbacteriaceae</taxon>
        <taxon>Cryobacterium</taxon>
    </lineage>
</organism>
<dbReference type="Proteomes" id="UP000298468">
    <property type="component" value="Unassembled WGS sequence"/>
</dbReference>
<dbReference type="Gene3D" id="2.60.200.40">
    <property type="match status" value="1"/>
</dbReference>
<dbReference type="OrthoDB" id="3171056at2"/>
<dbReference type="GO" id="GO:0008929">
    <property type="term" value="F:methylglyoxal synthase activity"/>
    <property type="evidence" value="ECO:0007669"/>
    <property type="project" value="InterPro"/>
</dbReference>
<dbReference type="Pfam" id="PF19279">
    <property type="entry name" value="YegS_C"/>
    <property type="match status" value="1"/>
</dbReference>
<name>A0A4R9BG48_9MICO</name>
<dbReference type="SMART" id="SM00046">
    <property type="entry name" value="DAGKc"/>
    <property type="match status" value="1"/>
</dbReference>
<dbReference type="PROSITE" id="PS50146">
    <property type="entry name" value="DAGK"/>
    <property type="match status" value="1"/>
</dbReference>